<feature type="region of interest" description="Disordered" evidence="6">
    <location>
        <begin position="565"/>
        <end position="597"/>
    </location>
</feature>
<dbReference type="SMART" id="SM00288">
    <property type="entry name" value="VHS"/>
    <property type="match status" value="1"/>
</dbReference>
<protein>
    <submittedName>
        <fullName evidence="10">TOM1-like protein 6</fullName>
    </submittedName>
</protein>
<dbReference type="Gene3D" id="1.20.58.160">
    <property type="match status" value="1"/>
</dbReference>
<dbReference type="InterPro" id="IPR044836">
    <property type="entry name" value="TOL_plant"/>
</dbReference>
<gene>
    <name evidence="10" type="primary">LOC113695573</name>
</gene>
<dbReference type="InterPro" id="IPR008942">
    <property type="entry name" value="ENTH_VHS"/>
</dbReference>
<feature type="compositionally biased region" description="Polar residues" evidence="6">
    <location>
        <begin position="565"/>
        <end position="590"/>
    </location>
</feature>
<keyword evidence="5" id="KW-0472">Membrane</keyword>
<evidence type="ECO:0000256" key="5">
    <source>
        <dbReference type="ARBA" id="ARBA00023136"/>
    </source>
</evidence>
<dbReference type="InterPro" id="IPR002014">
    <property type="entry name" value="VHS_dom"/>
</dbReference>
<dbReference type="PROSITE" id="PS50179">
    <property type="entry name" value="VHS"/>
    <property type="match status" value="1"/>
</dbReference>
<feature type="compositionally biased region" description="Gly residues" evidence="6">
    <location>
        <begin position="636"/>
        <end position="645"/>
    </location>
</feature>
<reference evidence="10" key="1">
    <citation type="submission" date="2025-08" db="UniProtKB">
        <authorList>
            <consortium name="RefSeq"/>
        </authorList>
    </citation>
    <scope>IDENTIFICATION</scope>
    <source>
        <tissue evidence="10">Leaves</tissue>
    </source>
</reference>
<evidence type="ECO:0000313" key="10">
    <source>
        <dbReference type="RefSeq" id="XP_071910274.1"/>
    </source>
</evidence>
<evidence type="ECO:0000256" key="1">
    <source>
        <dbReference type="ARBA" id="ARBA00004170"/>
    </source>
</evidence>
<feature type="compositionally biased region" description="Polar residues" evidence="6">
    <location>
        <begin position="505"/>
        <end position="529"/>
    </location>
</feature>
<evidence type="ECO:0000256" key="3">
    <source>
        <dbReference type="ARBA" id="ARBA00022448"/>
    </source>
</evidence>
<keyword evidence="3" id="KW-0813">Transport</keyword>
<accession>A0ABM4USN1</accession>
<dbReference type="SUPFAM" id="SSF48464">
    <property type="entry name" value="ENTH/VHS domain"/>
    <property type="match status" value="1"/>
</dbReference>
<feature type="region of interest" description="Disordered" evidence="6">
    <location>
        <begin position="165"/>
        <end position="191"/>
    </location>
</feature>
<dbReference type="Gene3D" id="1.25.40.90">
    <property type="match status" value="1"/>
</dbReference>
<dbReference type="CDD" id="cd03561">
    <property type="entry name" value="VHS"/>
    <property type="match status" value="1"/>
</dbReference>
<feature type="domain" description="GAT" evidence="8">
    <location>
        <begin position="201"/>
        <end position="289"/>
    </location>
</feature>
<dbReference type="PANTHER" id="PTHR45898:SF2">
    <property type="entry name" value="TOM1-LIKE PROTEIN 6"/>
    <property type="match status" value="1"/>
</dbReference>
<comment type="similarity">
    <text evidence="2">Belongs to the TOM1 family.</text>
</comment>
<feature type="compositionally biased region" description="Polar residues" evidence="6">
    <location>
        <begin position="625"/>
        <end position="635"/>
    </location>
</feature>
<dbReference type="Pfam" id="PF00790">
    <property type="entry name" value="VHS"/>
    <property type="match status" value="1"/>
</dbReference>
<feature type="region of interest" description="Disordered" evidence="6">
    <location>
        <begin position="441"/>
        <end position="460"/>
    </location>
</feature>
<dbReference type="Proteomes" id="UP001652660">
    <property type="component" value="Chromosome 6e"/>
</dbReference>
<dbReference type="InterPro" id="IPR038425">
    <property type="entry name" value="GAT_sf"/>
</dbReference>
<evidence type="ECO:0000256" key="6">
    <source>
        <dbReference type="SAM" id="MobiDB-lite"/>
    </source>
</evidence>
<feature type="compositionally biased region" description="Low complexity" evidence="6">
    <location>
        <begin position="472"/>
        <end position="500"/>
    </location>
</feature>
<evidence type="ECO:0000259" key="8">
    <source>
        <dbReference type="PROSITE" id="PS50909"/>
    </source>
</evidence>
<feature type="compositionally biased region" description="Polar residues" evidence="6">
    <location>
        <begin position="444"/>
        <end position="460"/>
    </location>
</feature>
<feature type="region of interest" description="Disordered" evidence="6">
    <location>
        <begin position="472"/>
        <end position="544"/>
    </location>
</feature>
<proteinExistence type="inferred from homology"/>
<comment type="subcellular location">
    <subcellularLocation>
        <location evidence="1">Membrane</location>
        <topology evidence="1">Peripheral membrane protein</topology>
    </subcellularLocation>
</comment>
<name>A0ABM4USN1_COFAR</name>
<evidence type="ECO:0000256" key="4">
    <source>
        <dbReference type="ARBA" id="ARBA00022927"/>
    </source>
</evidence>
<dbReference type="PANTHER" id="PTHR45898">
    <property type="entry name" value="TOM1-LIKE PROTEIN"/>
    <property type="match status" value="1"/>
</dbReference>
<dbReference type="RefSeq" id="XP_071910274.1">
    <property type="nucleotide sequence ID" value="XM_072054173.1"/>
</dbReference>
<keyword evidence="4" id="KW-0653">Protein transport</keyword>
<feature type="compositionally biased region" description="Polar residues" evidence="6">
    <location>
        <begin position="357"/>
        <end position="387"/>
    </location>
</feature>
<evidence type="ECO:0000313" key="9">
    <source>
        <dbReference type="Proteomes" id="UP001652660"/>
    </source>
</evidence>
<organism evidence="9 10">
    <name type="scientific">Coffea arabica</name>
    <name type="common">Arabian coffee</name>
    <dbReference type="NCBI Taxonomy" id="13443"/>
    <lineage>
        <taxon>Eukaryota</taxon>
        <taxon>Viridiplantae</taxon>
        <taxon>Streptophyta</taxon>
        <taxon>Embryophyta</taxon>
        <taxon>Tracheophyta</taxon>
        <taxon>Spermatophyta</taxon>
        <taxon>Magnoliopsida</taxon>
        <taxon>eudicotyledons</taxon>
        <taxon>Gunneridae</taxon>
        <taxon>Pentapetalae</taxon>
        <taxon>asterids</taxon>
        <taxon>lamiids</taxon>
        <taxon>Gentianales</taxon>
        <taxon>Rubiaceae</taxon>
        <taxon>Ixoroideae</taxon>
        <taxon>Gardenieae complex</taxon>
        <taxon>Bertiereae - Coffeeae clade</taxon>
        <taxon>Coffeeae</taxon>
        <taxon>Coffea</taxon>
    </lineage>
</organism>
<evidence type="ECO:0000259" key="7">
    <source>
        <dbReference type="PROSITE" id="PS50179"/>
    </source>
</evidence>
<feature type="compositionally biased region" description="Acidic residues" evidence="6">
    <location>
        <begin position="337"/>
        <end position="346"/>
    </location>
</feature>
<feature type="region of interest" description="Disordered" evidence="6">
    <location>
        <begin position="624"/>
        <end position="645"/>
    </location>
</feature>
<dbReference type="SUPFAM" id="SSF89009">
    <property type="entry name" value="GAT-like domain"/>
    <property type="match status" value="1"/>
</dbReference>
<dbReference type="CDD" id="cd14231">
    <property type="entry name" value="GAT_GGA-like_plant"/>
    <property type="match status" value="1"/>
</dbReference>
<sequence length="645" mass="70651">MMMPSISPSSSYNTATVSSSSAIVRVEKATSEFLIGPDWTMNIDICDTLNSNQWLAKDVVKAVKKRLQHKNPKVQLLALTLLETMVKNCGDYVHFQIADRNILQEMVKIVKKKTDMHVRDKILMLLDSWQEAFGGPGGKYPQYYWAYEDLRRSGVGFPQRSLDTAPIFTPPMTHPTPRHPQPGYGMPSNSSTRLDEAMAAEMENLSLSNIGSMRDVLDLLADMLQAVNPSDHSAVKDEVILDLVEQCRSNQKKLMQMLTTTGDEELLAQGLELNDNLQNVLAKHDAIASGLPLPVELTNHNLQLNDKHHSSIKQDNAVKGSETTNGNPSPVPRIQIDEDDEEEDDFAQLARRHSKINKSATPASTMRGSDGGTLSNSSDMRAQEASSTLGMSDALVLADPPAPARTTKEQDVIDLLSITLSTSMSPPPPQASTSLKQNLHEGTALSSGDDNSSVSRAYNQSQSVNSYITPWAQPQAQPQRQFEPQPQQQQLAQESQMPQPKYHSQFYSQRDPQSQFRPQAQPTLDQYSTGYPPPPWAATPGYFSNPNPLSRSPYAYSTVQATSSISSQGTRTSQHTSMTPVSGSNVSATNGDARLGPGGHKPFIPSYRLFEDLNVLGNADGRFKMTSNSTPLSGTNGHGMARGGK</sequence>
<feature type="compositionally biased region" description="Pro residues" evidence="6">
    <location>
        <begin position="168"/>
        <end position="180"/>
    </location>
</feature>
<dbReference type="PROSITE" id="PS50909">
    <property type="entry name" value="GAT"/>
    <property type="match status" value="1"/>
</dbReference>
<dbReference type="GeneID" id="113695573"/>
<dbReference type="InterPro" id="IPR004152">
    <property type="entry name" value="GAT_dom"/>
</dbReference>
<feature type="region of interest" description="Disordered" evidence="6">
    <location>
        <begin position="309"/>
        <end position="387"/>
    </location>
</feature>
<keyword evidence="9" id="KW-1185">Reference proteome</keyword>
<dbReference type="Pfam" id="PF03127">
    <property type="entry name" value="GAT"/>
    <property type="match status" value="1"/>
</dbReference>
<feature type="domain" description="VHS" evidence="7">
    <location>
        <begin position="29"/>
        <end position="158"/>
    </location>
</feature>
<evidence type="ECO:0000256" key="2">
    <source>
        <dbReference type="ARBA" id="ARBA00007708"/>
    </source>
</evidence>